<dbReference type="Gene3D" id="1.20.1250.20">
    <property type="entry name" value="MFS general substrate transporter like domains"/>
    <property type="match status" value="2"/>
</dbReference>
<reference evidence="8 9" key="1">
    <citation type="submission" date="2019-03" db="EMBL/GenBank/DDBJ databases">
        <title>Whole genome sequence of Arthrobacter sp JH1-1.</title>
        <authorList>
            <person name="Trinh H.N."/>
        </authorList>
    </citation>
    <scope>NUCLEOTIDE SEQUENCE [LARGE SCALE GENOMIC DNA]</scope>
    <source>
        <strain evidence="8 9">JH1-1</strain>
    </source>
</reference>
<feature type="transmembrane region" description="Helical" evidence="6">
    <location>
        <begin position="127"/>
        <end position="147"/>
    </location>
</feature>
<evidence type="ECO:0000256" key="6">
    <source>
        <dbReference type="SAM" id="Phobius"/>
    </source>
</evidence>
<dbReference type="InterPro" id="IPR011701">
    <property type="entry name" value="MFS"/>
</dbReference>
<feature type="transmembrane region" description="Helical" evidence="6">
    <location>
        <begin position="188"/>
        <end position="212"/>
    </location>
</feature>
<dbReference type="RefSeq" id="WP_133204801.1">
    <property type="nucleotide sequence ID" value="NZ_SMRU01000015.1"/>
</dbReference>
<feature type="transmembrane region" description="Helical" evidence="6">
    <location>
        <begin position="255"/>
        <end position="276"/>
    </location>
</feature>
<comment type="subcellular location">
    <subcellularLocation>
        <location evidence="1">Cell membrane</location>
        <topology evidence="1">Multi-pass membrane protein</topology>
    </subcellularLocation>
</comment>
<sequence length="455" mass="49105">MPHPDPSPLPETSTLEDRNRTFKRVVLRILPFATLIYVLAWLDRVNVGFAKLTMLDNLGWNEAIYGAGAGIFFLGYFLFEVPSNLLLQKIGAPKTIMRIGIGWGVVSVLMAFCTEAWHFYVLRFLQGAFEAGLHPGLILYLTFWLPAHRRSRAIAIFMSASPIALLVGSPLAAYIMTSTNGMLGAADWQWLFMIEGFPSIILGILAVFVMTAKPSSAKWLSKEEQAHVAYELDKESAEQSHREHRFSAALRSKSVWILILTLFCIITGNATLSFYGPSLITAAGFTDITSVGWIMSGIFLFGWIGMMVNGWLSDRRQESRWHTACAAALGALGLILAAIAQQAASPVGVVLALALSAAGTMGSIPVFWSLPPRFMSGTALAAGLALINSIANLAGYFAPQFLGVIKTTTGVYSTGLYIIAAVESIAVVLVLLCIRKQSPGIPGGVNATIPSEIGS</sequence>
<keyword evidence="5 6" id="KW-0472">Membrane</keyword>
<organism evidence="8 9">
    <name type="scientific">Arthrobacter terricola</name>
    <dbReference type="NCBI Taxonomy" id="2547396"/>
    <lineage>
        <taxon>Bacteria</taxon>
        <taxon>Bacillati</taxon>
        <taxon>Actinomycetota</taxon>
        <taxon>Actinomycetes</taxon>
        <taxon>Micrococcales</taxon>
        <taxon>Micrococcaceae</taxon>
        <taxon>Arthrobacter</taxon>
    </lineage>
</organism>
<evidence type="ECO:0000313" key="9">
    <source>
        <dbReference type="Proteomes" id="UP000295511"/>
    </source>
</evidence>
<evidence type="ECO:0000313" key="8">
    <source>
        <dbReference type="EMBL" id="TDF94607.1"/>
    </source>
</evidence>
<dbReference type="PROSITE" id="PS50850">
    <property type="entry name" value="MFS"/>
    <property type="match status" value="1"/>
</dbReference>
<feature type="transmembrane region" description="Helical" evidence="6">
    <location>
        <begin position="324"/>
        <end position="343"/>
    </location>
</feature>
<dbReference type="GO" id="GO:0005886">
    <property type="term" value="C:plasma membrane"/>
    <property type="evidence" value="ECO:0007669"/>
    <property type="project" value="UniProtKB-SubCell"/>
</dbReference>
<proteinExistence type="predicted"/>
<dbReference type="InterPro" id="IPR020846">
    <property type="entry name" value="MFS_dom"/>
</dbReference>
<feature type="transmembrane region" description="Helical" evidence="6">
    <location>
        <begin position="410"/>
        <end position="434"/>
    </location>
</feature>
<feature type="transmembrane region" description="Helical" evidence="6">
    <location>
        <begin position="100"/>
        <end position="121"/>
    </location>
</feature>
<feature type="domain" description="Major facilitator superfamily (MFS) profile" evidence="7">
    <location>
        <begin position="29"/>
        <end position="438"/>
    </location>
</feature>
<feature type="transmembrane region" description="Helical" evidence="6">
    <location>
        <begin position="288"/>
        <end position="312"/>
    </location>
</feature>
<name>A0A4R5KJH2_9MICC</name>
<accession>A0A4R5KJH2</accession>
<evidence type="ECO:0000256" key="1">
    <source>
        <dbReference type="ARBA" id="ARBA00004651"/>
    </source>
</evidence>
<evidence type="ECO:0000256" key="2">
    <source>
        <dbReference type="ARBA" id="ARBA00022448"/>
    </source>
</evidence>
<feature type="transmembrane region" description="Helical" evidence="6">
    <location>
        <begin position="154"/>
        <end position="176"/>
    </location>
</feature>
<dbReference type="SUPFAM" id="SSF103473">
    <property type="entry name" value="MFS general substrate transporter"/>
    <property type="match status" value="1"/>
</dbReference>
<dbReference type="EMBL" id="SMRU01000015">
    <property type="protein sequence ID" value="TDF94607.1"/>
    <property type="molecule type" value="Genomic_DNA"/>
</dbReference>
<dbReference type="AlphaFoldDB" id="A0A4R5KJH2"/>
<dbReference type="InterPro" id="IPR036259">
    <property type="entry name" value="MFS_trans_sf"/>
</dbReference>
<evidence type="ECO:0000256" key="4">
    <source>
        <dbReference type="ARBA" id="ARBA00022989"/>
    </source>
</evidence>
<dbReference type="Proteomes" id="UP000295511">
    <property type="component" value="Unassembled WGS sequence"/>
</dbReference>
<dbReference type="OrthoDB" id="9773957at2"/>
<gene>
    <name evidence="8" type="ORF">E1809_13750</name>
</gene>
<evidence type="ECO:0000259" key="7">
    <source>
        <dbReference type="PROSITE" id="PS50850"/>
    </source>
</evidence>
<evidence type="ECO:0000256" key="5">
    <source>
        <dbReference type="ARBA" id="ARBA00023136"/>
    </source>
</evidence>
<feature type="transmembrane region" description="Helical" evidence="6">
    <location>
        <begin position="62"/>
        <end position="79"/>
    </location>
</feature>
<dbReference type="Pfam" id="PF07690">
    <property type="entry name" value="MFS_1"/>
    <property type="match status" value="1"/>
</dbReference>
<dbReference type="CDD" id="cd17319">
    <property type="entry name" value="MFS_ExuT_GudP_like"/>
    <property type="match status" value="1"/>
</dbReference>
<dbReference type="PANTHER" id="PTHR43791:SF36">
    <property type="entry name" value="TRANSPORTER, PUTATIVE (AFU_ORTHOLOGUE AFUA_6G08340)-RELATED"/>
    <property type="match status" value="1"/>
</dbReference>
<keyword evidence="3 6" id="KW-0812">Transmembrane</keyword>
<dbReference type="PANTHER" id="PTHR43791">
    <property type="entry name" value="PERMEASE-RELATED"/>
    <property type="match status" value="1"/>
</dbReference>
<keyword evidence="4 6" id="KW-1133">Transmembrane helix</keyword>
<keyword evidence="2" id="KW-0813">Transport</keyword>
<feature type="transmembrane region" description="Helical" evidence="6">
    <location>
        <begin position="25"/>
        <end position="42"/>
    </location>
</feature>
<dbReference type="FunFam" id="1.20.1250.20:FF:000018">
    <property type="entry name" value="MFS transporter permease"/>
    <property type="match status" value="1"/>
</dbReference>
<dbReference type="GO" id="GO:0022857">
    <property type="term" value="F:transmembrane transporter activity"/>
    <property type="evidence" value="ECO:0007669"/>
    <property type="project" value="InterPro"/>
</dbReference>
<evidence type="ECO:0000256" key="3">
    <source>
        <dbReference type="ARBA" id="ARBA00022692"/>
    </source>
</evidence>
<feature type="transmembrane region" description="Helical" evidence="6">
    <location>
        <begin position="349"/>
        <end position="370"/>
    </location>
</feature>
<keyword evidence="9" id="KW-1185">Reference proteome</keyword>
<feature type="transmembrane region" description="Helical" evidence="6">
    <location>
        <begin position="377"/>
        <end position="398"/>
    </location>
</feature>
<comment type="caution">
    <text evidence="8">The sequence shown here is derived from an EMBL/GenBank/DDBJ whole genome shotgun (WGS) entry which is preliminary data.</text>
</comment>
<protein>
    <submittedName>
        <fullName evidence="8">MFS transporter</fullName>
    </submittedName>
</protein>